<accession>A0A9P4YKL7</accession>
<protein>
    <submittedName>
        <fullName evidence="2">Serine/threonine protein kinase</fullName>
    </submittedName>
</protein>
<dbReference type="Pfam" id="PF00069">
    <property type="entry name" value="Pkinase"/>
    <property type="match status" value="1"/>
</dbReference>
<dbReference type="EMBL" id="JAAQVJ010000064">
    <property type="protein sequence ID" value="KAF3896790.1"/>
    <property type="molecule type" value="Genomic_DNA"/>
</dbReference>
<evidence type="ECO:0000313" key="2">
    <source>
        <dbReference type="EMBL" id="KAF3896790.1"/>
    </source>
</evidence>
<proteinExistence type="predicted"/>
<sequence length="198" mass="22391">MIQTTFPKCLWDLPFVNRGVSGIIFAVDELSVIKTPTGGEKNAEEFRVERKILERLGDHPRIVKLLYTYRKLIVFEWLRYPLRFRTWELREDGRTASDDDILKWSAQAAQGMQYFHAKGVLQVDIGLHNLLVDWDDNVKYCDFSGSSIDGSRPTVVASPTAQHPKACSCSSLHFSSVLELYSGPQAVVINPGHAGFYV</sequence>
<dbReference type="Gene3D" id="1.10.510.10">
    <property type="entry name" value="Transferase(Phosphotransferase) domain 1"/>
    <property type="match status" value="1"/>
</dbReference>
<feature type="domain" description="Protein kinase" evidence="1">
    <location>
        <begin position="1"/>
        <end position="198"/>
    </location>
</feature>
<dbReference type="GO" id="GO:0005524">
    <property type="term" value="F:ATP binding"/>
    <property type="evidence" value="ECO:0007669"/>
    <property type="project" value="InterPro"/>
</dbReference>
<evidence type="ECO:0000313" key="3">
    <source>
        <dbReference type="Proteomes" id="UP000749309"/>
    </source>
</evidence>
<organism evidence="2 3">
    <name type="scientific">Trichophyton interdigitale</name>
    <dbReference type="NCBI Taxonomy" id="101480"/>
    <lineage>
        <taxon>Eukaryota</taxon>
        <taxon>Fungi</taxon>
        <taxon>Dikarya</taxon>
        <taxon>Ascomycota</taxon>
        <taxon>Pezizomycotina</taxon>
        <taxon>Eurotiomycetes</taxon>
        <taxon>Eurotiomycetidae</taxon>
        <taxon>Onygenales</taxon>
        <taxon>Arthrodermataceae</taxon>
        <taxon>Trichophyton</taxon>
    </lineage>
</organism>
<keyword evidence="2" id="KW-0418">Kinase</keyword>
<name>A0A9P4YKL7_9EURO</name>
<dbReference type="InterPro" id="IPR000719">
    <property type="entry name" value="Prot_kinase_dom"/>
</dbReference>
<reference evidence="2" key="1">
    <citation type="submission" date="2020-03" db="EMBL/GenBank/DDBJ databases">
        <title>Whole Genome Sequence of Trichophyton interdigitale from India.</title>
        <authorList>
            <person name="Kumar P."/>
        </authorList>
    </citation>
    <scope>NUCLEOTIDE SEQUENCE</scope>
    <source>
        <strain evidence="2">UCMS-IGIB-CI14</strain>
    </source>
</reference>
<keyword evidence="2" id="KW-0723">Serine/threonine-protein kinase</keyword>
<dbReference type="Proteomes" id="UP000749309">
    <property type="component" value="Unassembled WGS sequence"/>
</dbReference>
<comment type="caution">
    <text evidence="2">The sequence shown here is derived from an EMBL/GenBank/DDBJ whole genome shotgun (WGS) entry which is preliminary data.</text>
</comment>
<dbReference type="SUPFAM" id="SSF56112">
    <property type="entry name" value="Protein kinase-like (PK-like)"/>
    <property type="match status" value="1"/>
</dbReference>
<dbReference type="GO" id="GO:0004674">
    <property type="term" value="F:protein serine/threonine kinase activity"/>
    <property type="evidence" value="ECO:0007669"/>
    <property type="project" value="UniProtKB-KW"/>
</dbReference>
<dbReference type="PROSITE" id="PS50011">
    <property type="entry name" value="PROTEIN_KINASE_DOM"/>
    <property type="match status" value="1"/>
</dbReference>
<dbReference type="AlphaFoldDB" id="A0A9P4YKL7"/>
<dbReference type="InterPro" id="IPR011009">
    <property type="entry name" value="Kinase-like_dom_sf"/>
</dbReference>
<evidence type="ECO:0000259" key="1">
    <source>
        <dbReference type="PROSITE" id="PS50011"/>
    </source>
</evidence>
<keyword evidence="2" id="KW-0808">Transferase</keyword>
<gene>
    <name evidence="2" type="ORF">GY632_2599</name>
</gene>